<reference evidence="2" key="1">
    <citation type="submission" date="2017-09" db="EMBL/GenBank/DDBJ databases">
        <authorList>
            <person name="Varghese N."/>
            <person name="Submissions S."/>
        </authorList>
    </citation>
    <scope>NUCLEOTIDE SEQUENCE [LARGE SCALE GENOMIC DNA]</scope>
    <source>
        <strain evidence="2">DSM 15103</strain>
    </source>
</reference>
<dbReference type="SUPFAM" id="SSF81593">
    <property type="entry name" value="Nucleotidyltransferase substrate binding subunit/domain"/>
    <property type="match status" value="1"/>
</dbReference>
<accession>A0A285NDY4</accession>
<protein>
    <submittedName>
        <fullName evidence="1">Nucleotidyltransferase substrate binding protein, HI0074 family</fullName>
    </submittedName>
</protein>
<dbReference type="AlphaFoldDB" id="A0A285NDY4"/>
<dbReference type="Pfam" id="PF08780">
    <property type="entry name" value="NTase_sub_bind"/>
    <property type="match status" value="1"/>
</dbReference>
<dbReference type="Gene3D" id="1.20.120.330">
    <property type="entry name" value="Nucleotidyltransferases domain 2"/>
    <property type="match status" value="1"/>
</dbReference>
<dbReference type="GO" id="GO:0016740">
    <property type="term" value="F:transferase activity"/>
    <property type="evidence" value="ECO:0007669"/>
    <property type="project" value="UniProtKB-KW"/>
</dbReference>
<keyword evidence="1" id="KW-0808">Transferase</keyword>
<sequence>MEKYSRALERLKKSFTKFKEVIENPVIPEIFKEEFLIEISTKRFEYTYESLWKTVKEFLRLRGIECNSPKSCFRELIKEGIVPEKFEKILAEMIVLRNILVHIYDEEQAKDIYERIKKKDIVETFHTIIQLLEKEKP</sequence>
<dbReference type="RefSeq" id="WP_096999763.1">
    <property type="nucleotide sequence ID" value="NZ_OBEI01000002.1"/>
</dbReference>
<dbReference type="EMBL" id="OBEI01000002">
    <property type="protein sequence ID" value="SNZ06136.1"/>
    <property type="molecule type" value="Genomic_DNA"/>
</dbReference>
<keyword evidence="2" id="KW-1185">Reference proteome</keyword>
<evidence type="ECO:0000313" key="2">
    <source>
        <dbReference type="Proteomes" id="UP000219036"/>
    </source>
</evidence>
<dbReference type="NCBIfam" id="TIGR01987">
    <property type="entry name" value="HI0074"/>
    <property type="match status" value="1"/>
</dbReference>
<evidence type="ECO:0000313" key="1">
    <source>
        <dbReference type="EMBL" id="SNZ06136.1"/>
    </source>
</evidence>
<gene>
    <name evidence="1" type="ORF">SAMN06265182_0574</name>
</gene>
<dbReference type="OrthoDB" id="9810452at2"/>
<organism evidence="1 2">
    <name type="scientific">Persephonella hydrogeniphila</name>
    <dbReference type="NCBI Taxonomy" id="198703"/>
    <lineage>
        <taxon>Bacteria</taxon>
        <taxon>Pseudomonadati</taxon>
        <taxon>Aquificota</taxon>
        <taxon>Aquificia</taxon>
        <taxon>Aquificales</taxon>
        <taxon>Hydrogenothermaceae</taxon>
        <taxon>Persephonella</taxon>
    </lineage>
</organism>
<name>A0A285NDY4_9AQUI</name>
<proteinExistence type="predicted"/>
<dbReference type="InterPro" id="IPR010235">
    <property type="entry name" value="HepT"/>
</dbReference>
<dbReference type="Proteomes" id="UP000219036">
    <property type="component" value="Unassembled WGS sequence"/>
</dbReference>